<keyword evidence="2" id="KW-0408">Iron</keyword>
<name>A0A1C0AAD8_9FIRM</name>
<dbReference type="AlphaFoldDB" id="A0A1C0AAD8"/>
<dbReference type="InterPro" id="IPR036249">
    <property type="entry name" value="Thioredoxin-like_sf"/>
</dbReference>
<dbReference type="Proteomes" id="UP000093514">
    <property type="component" value="Unassembled WGS sequence"/>
</dbReference>
<dbReference type="OrthoDB" id="9800692at2"/>
<keyword evidence="5" id="KW-1185">Reference proteome</keyword>
<reference evidence="4 5" key="2">
    <citation type="submission" date="2016-08" db="EMBL/GenBank/DDBJ databases">
        <title>Orenia metallireducens sp. nov. strain Z6, a Novel Metal-reducing Firmicute from the Deep Subsurface.</title>
        <authorList>
            <person name="Maxim B.I."/>
            <person name="Kenneth K."/>
            <person name="Flynn T.M."/>
            <person name="Oloughlin E.J."/>
            <person name="Locke R.A."/>
            <person name="Weber J.R."/>
            <person name="Egan S.M."/>
            <person name="Mackie R.I."/>
            <person name="Cann I.K."/>
        </authorList>
    </citation>
    <scope>NUCLEOTIDE SEQUENCE [LARGE SCALE GENOMIC DNA]</scope>
    <source>
        <strain evidence="4 5">Z6</strain>
    </source>
</reference>
<dbReference type="EMBL" id="LWDV01000008">
    <property type="protein sequence ID" value="OCL27251.1"/>
    <property type="molecule type" value="Genomic_DNA"/>
</dbReference>
<evidence type="ECO:0000256" key="3">
    <source>
        <dbReference type="ARBA" id="ARBA00023014"/>
    </source>
</evidence>
<dbReference type="CDD" id="cd02980">
    <property type="entry name" value="TRX_Fd_family"/>
    <property type="match status" value="1"/>
</dbReference>
<evidence type="ECO:0000256" key="2">
    <source>
        <dbReference type="ARBA" id="ARBA00023004"/>
    </source>
</evidence>
<dbReference type="RefSeq" id="WP_068716943.1">
    <property type="nucleotide sequence ID" value="NZ_LWDV01000008.1"/>
</dbReference>
<dbReference type="PANTHER" id="PTHR43578:SF3">
    <property type="entry name" value="NADH-QUINONE OXIDOREDUCTASE SUBUNIT F"/>
    <property type="match status" value="1"/>
</dbReference>
<comment type="caution">
    <text evidence="4">The sequence shown here is derived from an EMBL/GenBank/DDBJ whole genome shotgun (WGS) entry which is preliminary data.</text>
</comment>
<organism evidence="4 5">
    <name type="scientific">Orenia metallireducens</name>
    <dbReference type="NCBI Taxonomy" id="1413210"/>
    <lineage>
        <taxon>Bacteria</taxon>
        <taxon>Bacillati</taxon>
        <taxon>Bacillota</taxon>
        <taxon>Clostridia</taxon>
        <taxon>Halanaerobiales</taxon>
        <taxon>Halobacteroidaceae</taxon>
        <taxon>Orenia</taxon>
    </lineage>
</organism>
<evidence type="ECO:0000256" key="1">
    <source>
        <dbReference type="ARBA" id="ARBA00022723"/>
    </source>
</evidence>
<protein>
    <submittedName>
        <fullName evidence="4">2Fe-2S ferredoxin</fullName>
    </submittedName>
</protein>
<proteinExistence type="predicted"/>
<evidence type="ECO:0000313" key="5">
    <source>
        <dbReference type="Proteomes" id="UP000093514"/>
    </source>
</evidence>
<keyword evidence="1" id="KW-0479">Metal-binding</keyword>
<dbReference type="Gene3D" id="3.40.30.10">
    <property type="entry name" value="Glutaredoxin"/>
    <property type="match status" value="1"/>
</dbReference>
<reference evidence="5" key="1">
    <citation type="submission" date="2016-07" db="EMBL/GenBank/DDBJ databases">
        <authorList>
            <person name="Florea S."/>
            <person name="Webb J.S."/>
            <person name="Jaromczyk J."/>
            <person name="Schardl C.L."/>
        </authorList>
    </citation>
    <scope>NUCLEOTIDE SEQUENCE [LARGE SCALE GENOMIC DNA]</scope>
    <source>
        <strain evidence="5">Z6</strain>
    </source>
</reference>
<evidence type="ECO:0000313" key="4">
    <source>
        <dbReference type="EMBL" id="OCL27251.1"/>
    </source>
</evidence>
<keyword evidence="3" id="KW-0411">Iron-sulfur</keyword>
<dbReference type="InterPro" id="IPR048109">
    <property type="entry name" value="Fdxn_Clost-type"/>
</dbReference>
<accession>A0A1C0AAD8</accession>
<dbReference type="GO" id="GO:0051536">
    <property type="term" value="F:iron-sulfur cluster binding"/>
    <property type="evidence" value="ECO:0007669"/>
    <property type="project" value="UniProtKB-KW"/>
</dbReference>
<dbReference type="NCBIfam" id="NF041612">
    <property type="entry name" value="fdxn_Clost"/>
    <property type="match status" value="1"/>
</dbReference>
<dbReference type="GO" id="GO:0046872">
    <property type="term" value="F:metal ion binding"/>
    <property type="evidence" value="ECO:0007669"/>
    <property type="project" value="UniProtKB-KW"/>
</dbReference>
<dbReference type="SUPFAM" id="SSF52833">
    <property type="entry name" value="Thioredoxin-like"/>
    <property type="match status" value="1"/>
</dbReference>
<sequence>MNKPKYHVFVCSSSRINGQQRGYCVNKDSVEIIQNFMMEIEDYGLTGDVMVTNTGCLGICDKGPIVIVYPEGVWYGNVTPNDVEEIVESHLEDGKVVERLEI</sequence>
<gene>
    <name evidence="4" type="ORF">U472_07225</name>
</gene>
<dbReference type="Pfam" id="PF01257">
    <property type="entry name" value="2Fe-2S_thioredx"/>
    <property type="match status" value="1"/>
</dbReference>
<dbReference type="PANTHER" id="PTHR43578">
    <property type="entry name" value="NADH-QUINONE OXIDOREDUCTASE SUBUNIT F"/>
    <property type="match status" value="1"/>
</dbReference>